<dbReference type="InterPro" id="IPR008278">
    <property type="entry name" value="4-PPantetheinyl_Trfase_dom"/>
</dbReference>
<comment type="caution">
    <text evidence="4">The sequence shown here is derived from an EMBL/GenBank/DDBJ whole genome shotgun (WGS) entry which is preliminary data.</text>
</comment>
<evidence type="ECO:0000259" key="3">
    <source>
        <dbReference type="Pfam" id="PF01648"/>
    </source>
</evidence>
<name>A0A6A1RJ46_ACIGI</name>
<dbReference type="Pfam" id="PF01648">
    <property type="entry name" value="ACPS"/>
    <property type="match status" value="1"/>
</dbReference>
<accession>A0A6A1RJ46</accession>
<dbReference type="Proteomes" id="UP000887320">
    <property type="component" value="Unassembled WGS sequence"/>
</dbReference>
<dbReference type="Gene3D" id="3.90.470.20">
    <property type="entry name" value="4'-phosphopantetheinyl transferase domain"/>
    <property type="match status" value="2"/>
</dbReference>
<dbReference type="GO" id="GO:0000287">
    <property type="term" value="F:magnesium ion binding"/>
    <property type="evidence" value="ECO:0007669"/>
    <property type="project" value="InterPro"/>
</dbReference>
<sequence>MKNVWEWIVNRIIQLDVNSIQNILPTYHSSDRKGQIQELKQAIYQYRNQLLSDIFSVEISNHSFEKTDFGKPYLIDYPKFHVNHSHSQQHYALASSQQIQDLGVDVEDLDRKVRFEALAKHAFHPQEYQAWQALDFDPTFWFKVWTTKEAILKASGLGIRLSLNELNTGVHVVNDGGISTHPLLGSFAYQNLQLSRVMLTVAWRSELSCKGFAFPQIQIIQHG</sequence>
<organism evidence="4 5">
    <name type="scientific">Acinetobacter guillouiae</name>
    <name type="common">Acinetobacter genomosp. 11</name>
    <dbReference type="NCBI Taxonomy" id="106649"/>
    <lineage>
        <taxon>Bacteria</taxon>
        <taxon>Pseudomonadati</taxon>
        <taxon>Pseudomonadota</taxon>
        <taxon>Gammaproteobacteria</taxon>
        <taxon>Moraxellales</taxon>
        <taxon>Moraxellaceae</taxon>
        <taxon>Acinetobacter</taxon>
    </lineage>
</organism>
<dbReference type="RefSeq" id="WP_004725895.1">
    <property type="nucleotide sequence ID" value="NZ_BBRY01000008.1"/>
</dbReference>
<dbReference type="PANTHER" id="PTHR12215">
    <property type="entry name" value="PHOSPHOPANTETHEINE TRANSFERASE"/>
    <property type="match status" value="1"/>
</dbReference>
<dbReference type="EMBL" id="JAHWXT010000007">
    <property type="protein sequence ID" value="MCF0266271.1"/>
    <property type="molecule type" value="Genomic_DNA"/>
</dbReference>
<proteinExistence type="inferred from homology"/>
<dbReference type="PANTHER" id="PTHR12215:SF10">
    <property type="entry name" value="L-AMINOADIPATE-SEMIALDEHYDE DEHYDROGENASE-PHOSPHOPANTETHEINYL TRANSFERASE"/>
    <property type="match status" value="1"/>
</dbReference>
<keyword evidence="2 4" id="KW-0808">Transferase</keyword>
<dbReference type="SUPFAM" id="SSF56214">
    <property type="entry name" value="4'-phosphopantetheinyl transferase"/>
    <property type="match status" value="2"/>
</dbReference>
<reference evidence="4" key="1">
    <citation type="submission" date="2021-07" db="EMBL/GenBank/DDBJ databases">
        <authorList>
            <person name="Fernandez M."/>
            <person name="Pereira P."/>
            <person name="Torres Tejerizo G.A."/>
            <person name="Gonzalez P."/>
            <person name="Agostini E."/>
        </authorList>
    </citation>
    <scope>NUCLEOTIDE SEQUENCE</scope>
    <source>
        <strain evidence="4">SFC 500-1A</strain>
    </source>
</reference>
<gene>
    <name evidence="4" type="ORF">KW868_17610</name>
</gene>
<dbReference type="InterPro" id="IPR050559">
    <property type="entry name" value="P-Pant_transferase_sf"/>
</dbReference>
<dbReference type="GO" id="GO:0008897">
    <property type="term" value="F:holo-[acyl-carrier-protein] synthase activity"/>
    <property type="evidence" value="ECO:0007669"/>
    <property type="project" value="InterPro"/>
</dbReference>
<evidence type="ECO:0000313" key="4">
    <source>
        <dbReference type="EMBL" id="MCF0266271.1"/>
    </source>
</evidence>
<dbReference type="GO" id="GO:0005829">
    <property type="term" value="C:cytosol"/>
    <property type="evidence" value="ECO:0007669"/>
    <property type="project" value="TreeGrafter"/>
</dbReference>
<dbReference type="AlphaFoldDB" id="A0A6A1RJ46"/>
<feature type="domain" description="4'-phosphopantetheinyl transferase" evidence="3">
    <location>
        <begin position="102"/>
        <end position="170"/>
    </location>
</feature>
<protein>
    <submittedName>
        <fullName evidence="4">4'-phosphopantetheinyl transferase superfamily protein</fullName>
    </submittedName>
</protein>
<evidence type="ECO:0000256" key="2">
    <source>
        <dbReference type="ARBA" id="ARBA00022679"/>
    </source>
</evidence>
<evidence type="ECO:0000256" key="1">
    <source>
        <dbReference type="ARBA" id="ARBA00010990"/>
    </source>
</evidence>
<dbReference type="GO" id="GO:0019878">
    <property type="term" value="P:lysine biosynthetic process via aminoadipic acid"/>
    <property type="evidence" value="ECO:0007669"/>
    <property type="project" value="TreeGrafter"/>
</dbReference>
<evidence type="ECO:0000313" key="5">
    <source>
        <dbReference type="Proteomes" id="UP000887320"/>
    </source>
</evidence>
<dbReference type="InterPro" id="IPR037143">
    <property type="entry name" value="4-PPantetheinyl_Trfase_dom_sf"/>
</dbReference>
<comment type="similarity">
    <text evidence="1">Belongs to the P-Pant transferase superfamily. Gsp/Sfp/HetI/AcpT family.</text>
</comment>